<evidence type="ECO:0000313" key="3">
    <source>
        <dbReference type="Proteomes" id="UP000000844"/>
    </source>
</evidence>
<dbReference type="OrthoDB" id="3404556at2"/>
<dbReference type="EMBL" id="CP001778">
    <property type="protein sequence ID" value="ADD45738.1"/>
    <property type="molecule type" value="Genomic_DNA"/>
</dbReference>
<name>D3Q1F8_STANL</name>
<keyword evidence="1" id="KW-0812">Transmembrane</keyword>
<protein>
    <submittedName>
        <fullName evidence="2">Uncharacterized protein</fullName>
    </submittedName>
</protein>
<keyword evidence="3" id="KW-1185">Reference proteome</keyword>
<dbReference type="STRING" id="446470.Snas_6114"/>
<evidence type="ECO:0000256" key="1">
    <source>
        <dbReference type="SAM" id="Phobius"/>
    </source>
</evidence>
<dbReference type="KEGG" id="sna:Snas_6114"/>
<feature type="transmembrane region" description="Helical" evidence="1">
    <location>
        <begin position="98"/>
        <end position="125"/>
    </location>
</feature>
<feature type="transmembrane region" description="Helical" evidence="1">
    <location>
        <begin position="211"/>
        <end position="235"/>
    </location>
</feature>
<dbReference type="RefSeq" id="WP_013021309.1">
    <property type="nucleotide sequence ID" value="NC_013947.1"/>
</dbReference>
<dbReference type="AlphaFoldDB" id="D3Q1F8"/>
<dbReference type="eggNOG" id="ENOG5033CA0">
    <property type="taxonomic scope" value="Bacteria"/>
</dbReference>
<feature type="transmembrane region" description="Helical" evidence="1">
    <location>
        <begin position="255"/>
        <end position="276"/>
    </location>
</feature>
<feature type="transmembrane region" description="Helical" evidence="1">
    <location>
        <begin position="146"/>
        <end position="166"/>
    </location>
</feature>
<keyword evidence="1" id="KW-0472">Membrane</keyword>
<gene>
    <name evidence="2" type="ordered locus">Snas_6114</name>
</gene>
<sequence length="298" mass="31469">MSEAHSDTTVPPSSDPLVPRDFNEWTLNVYGIFKRSGYRIMGIVLLWSIIPVVAGVWTSSQLLRITDRLNKALPADQTTLTPAQTETMWAHVTEALSWSGIAVAVSLALSYFTAAGWAAALRVAVTDAAGKPIGFGEAMAYGARKGLSMWGWYLLVSLCAMVGACLCVLPGLYMAVAFALFAPVVVLEGGMAMARSFRLVHNAFGKMLGRIALSFAGVLSVGLVLYVLQLLIAGFGLGSDGMSPSSPLDLFADGVFALASAVLTAVILISGLLVTYAEARAREDGSATTVELLERSPS</sequence>
<evidence type="ECO:0000313" key="2">
    <source>
        <dbReference type="EMBL" id="ADD45738.1"/>
    </source>
</evidence>
<feature type="transmembrane region" description="Helical" evidence="1">
    <location>
        <begin position="172"/>
        <end position="190"/>
    </location>
</feature>
<feature type="transmembrane region" description="Helical" evidence="1">
    <location>
        <begin position="40"/>
        <end position="59"/>
    </location>
</feature>
<reference evidence="2 3" key="1">
    <citation type="journal article" date="2009" name="Stand. Genomic Sci.">
        <title>Complete genome sequence of Stackebrandtia nassauensis type strain (LLR-40K-21).</title>
        <authorList>
            <person name="Munk C."/>
            <person name="Lapidus A."/>
            <person name="Copeland A."/>
            <person name="Jando M."/>
            <person name="Mayilraj S."/>
            <person name="Glavina Del Rio T."/>
            <person name="Nolan M."/>
            <person name="Chen F."/>
            <person name="Lucas S."/>
            <person name="Tice H."/>
            <person name="Cheng J.F."/>
            <person name="Han C."/>
            <person name="Detter J.C."/>
            <person name="Bruce D."/>
            <person name="Goodwin L."/>
            <person name="Chain P."/>
            <person name="Pitluck S."/>
            <person name="Goker M."/>
            <person name="Ovchinikova G."/>
            <person name="Pati A."/>
            <person name="Ivanova N."/>
            <person name="Mavromatis K."/>
            <person name="Chen A."/>
            <person name="Palaniappan K."/>
            <person name="Land M."/>
            <person name="Hauser L."/>
            <person name="Chang Y.J."/>
            <person name="Jeffries C.D."/>
            <person name="Bristow J."/>
            <person name="Eisen J.A."/>
            <person name="Markowitz V."/>
            <person name="Hugenholtz P."/>
            <person name="Kyrpides N.C."/>
            <person name="Klenk H.P."/>
        </authorList>
    </citation>
    <scope>NUCLEOTIDE SEQUENCE [LARGE SCALE GENOMIC DNA]</scope>
    <source>
        <strain evidence="3">DSM 44728 / CIP 108903 / NRRL B-16338 / NBRC 102104 / LLR-40K-21</strain>
    </source>
</reference>
<organism evidence="2 3">
    <name type="scientific">Stackebrandtia nassauensis (strain DSM 44728 / CIP 108903 / NRRL B-16338 / NBRC 102104 / LLR-40K-21)</name>
    <dbReference type="NCBI Taxonomy" id="446470"/>
    <lineage>
        <taxon>Bacteria</taxon>
        <taxon>Bacillati</taxon>
        <taxon>Actinomycetota</taxon>
        <taxon>Actinomycetes</taxon>
        <taxon>Glycomycetales</taxon>
        <taxon>Glycomycetaceae</taxon>
        <taxon>Stackebrandtia</taxon>
    </lineage>
</organism>
<dbReference type="HOGENOM" id="CLU_933541_0_0_11"/>
<proteinExistence type="predicted"/>
<keyword evidence="1" id="KW-1133">Transmembrane helix</keyword>
<dbReference type="Proteomes" id="UP000000844">
    <property type="component" value="Chromosome"/>
</dbReference>
<accession>D3Q1F8</accession>